<feature type="transmembrane region" description="Helical" evidence="7">
    <location>
        <begin position="147"/>
        <end position="168"/>
    </location>
</feature>
<comment type="similarity">
    <text evidence="7">Belongs to the binding-protein-dependent transport system permease family.</text>
</comment>
<keyword evidence="5 7" id="KW-1133">Transmembrane helix</keyword>
<feature type="transmembrane region" description="Helical" evidence="7">
    <location>
        <begin position="353"/>
        <end position="373"/>
    </location>
</feature>
<sequence length="385" mass="42482">MSAVTPPRSVRPAHKKWLAQLGEAGTAYLFILPALLLIGLFGLFPIAYSLYMSLYNWRVRQGDFVGLANYHQLLGNVGGPLAFLGGLVLILVAHWLWTGASQSRLGWLRLLGALALMGAGVTLSLGWGMMTRSGDPVFLKSLVVTMYYAVLSIPLQIVLALILAAFLFRRLKGQGFFRSVYFLPYVMPVVATAAVFRAIFSPRESSLANTVLGWLHIAPQQWLFDPRPLSQVMFGWQLPGLWAGPSMALFTVALFGIWTFVGYNVVIFLAGLTGIPKDLYEAAEIDGAGPVPQFFYITVPLLSPVIFYVALVGFIGALQAFNHLYVMRVPSAQGTLDTASITIFDTFYQANNYGLAAAQSFVLFFLILVITLFQFRFFGRKVFYG</sequence>
<comment type="subcellular location">
    <subcellularLocation>
        <location evidence="1 7">Cell membrane</location>
        <topology evidence="1 7">Multi-pass membrane protein</topology>
    </subcellularLocation>
</comment>
<evidence type="ECO:0000313" key="9">
    <source>
        <dbReference type="EMBL" id="UWX64793.1"/>
    </source>
</evidence>
<evidence type="ECO:0000256" key="6">
    <source>
        <dbReference type="ARBA" id="ARBA00023136"/>
    </source>
</evidence>
<name>A0ABY5YLZ5_9DEIO</name>
<evidence type="ECO:0000256" key="7">
    <source>
        <dbReference type="RuleBase" id="RU363032"/>
    </source>
</evidence>
<feature type="transmembrane region" description="Helical" evidence="7">
    <location>
        <begin position="77"/>
        <end position="96"/>
    </location>
</feature>
<protein>
    <submittedName>
        <fullName evidence="9">Sugar ABC transporter permease</fullName>
    </submittedName>
</protein>
<dbReference type="InterPro" id="IPR051393">
    <property type="entry name" value="ABC_transporter_permease"/>
</dbReference>
<dbReference type="InterPro" id="IPR000515">
    <property type="entry name" value="MetI-like"/>
</dbReference>
<proteinExistence type="inferred from homology"/>
<feature type="transmembrane region" description="Helical" evidence="7">
    <location>
        <begin position="180"/>
        <end position="200"/>
    </location>
</feature>
<accession>A0ABY5YLZ5</accession>
<evidence type="ECO:0000256" key="5">
    <source>
        <dbReference type="ARBA" id="ARBA00022989"/>
    </source>
</evidence>
<evidence type="ECO:0000256" key="2">
    <source>
        <dbReference type="ARBA" id="ARBA00022448"/>
    </source>
</evidence>
<dbReference type="Gene3D" id="1.10.3720.10">
    <property type="entry name" value="MetI-like"/>
    <property type="match status" value="1"/>
</dbReference>
<dbReference type="Pfam" id="PF00528">
    <property type="entry name" value="BPD_transp_1"/>
    <property type="match status" value="1"/>
</dbReference>
<keyword evidence="6 7" id="KW-0472">Membrane</keyword>
<feature type="transmembrane region" description="Helical" evidence="7">
    <location>
        <begin position="108"/>
        <end position="127"/>
    </location>
</feature>
<feature type="transmembrane region" description="Helical" evidence="7">
    <location>
        <begin position="294"/>
        <end position="321"/>
    </location>
</feature>
<evidence type="ECO:0000256" key="4">
    <source>
        <dbReference type="ARBA" id="ARBA00022692"/>
    </source>
</evidence>
<dbReference type="EMBL" id="CP104213">
    <property type="protein sequence ID" value="UWX64793.1"/>
    <property type="molecule type" value="Genomic_DNA"/>
</dbReference>
<dbReference type="RefSeq" id="WP_260561054.1">
    <property type="nucleotide sequence ID" value="NZ_BAABEC010000009.1"/>
</dbReference>
<evidence type="ECO:0000256" key="3">
    <source>
        <dbReference type="ARBA" id="ARBA00022475"/>
    </source>
</evidence>
<dbReference type="PANTHER" id="PTHR30193">
    <property type="entry name" value="ABC TRANSPORTER PERMEASE PROTEIN"/>
    <property type="match status" value="1"/>
</dbReference>
<dbReference type="CDD" id="cd06261">
    <property type="entry name" value="TM_PBP2"/>
    <property type="match status" value="1"/>
</dbReference>
<reference evidence="9" key="1">
    <citation type="submission" date="2022-09" db="EMBL/GenBank/DDBJ databases">
        <title>genome sequence of Deinococcus rubellus.</title>
        <authorList>
            <person name="Srinivasan S."/>
        </authorList>
    </citation>
    <scope>NUCLEOTIDE SEQUENCE</scope>
    <source>
        <strain evidence="9">Ant6</strain>
    </source>
</reference>
<gene>
    <name evidence="9" type="ORF">N0D28_03780</name>
</gene>
<feature type="transmembrane region" description="Helical" evidence="7">
    <location>
        <begin position="21"/>
        <end position="48"/>
    </location>
</feature>
<organism evidence="9 10">
    <name type="scientific">Deinococcus rubellus</name>
    <dbReference type="NCBI Taxonomy" id="1889240"/>
    <lineage>
        <taxon>Bacteria</taxon>
        <taxon>Thermotogati</taxon>
        <taxon>Deinococcota</taxon>
        <taxon>Deinococci</taxon>
        <taxon>Deinococcales</taxon>
        <taxon>Deinococcaceae</taxon>
        <taxon>Deinococcus</taxon>
    </lineage>
</organism>
<dbReference type="InterPro" id="IPR035906">
    <property type="entry name" value="MetI-like_sf"/>
</dbReference>
<keyword evidence="3" id="KW-1003">Cell membrane</keyword>
<dbReference type="PANTHER" id="PTHR30193:SF37">
    <property type="entry name" value="INNER MEMBRANE ABC TRANSPORTER PERMEASE PROTEIN YCJO"/>
    <property type="match status" value="1"/>
</dbReference>
<feature type="domain" description="ABC transmembrane type-1" evidence="8">
    <location>
        <begin position="142"/>
        <end position="374"/>
    </location>
</feature>
<dbReference type="PROSITE" id="PS50928">
    <property type="entry name" value="ABC_TM1"/>
    <property type="match status" value="1"/>
</dbReference>
<keyword evidence="10" id="KW-1185">Reference proteome</keyword>
<dbReference type="Proteomes" id="UP001060261">
    <property type="component" value="Chromosome"/>
</dbReference>
<feature type="transmembrane region" description="Helical" evidence="7">
    <location>
        <begin position="247"/>
        <end position="273"/>
    </location>
</feature>
<keyword evidence="2 7" id="KW-0813">Transport</keyword>
<evidence type="ECO:0000313" key="10">
    <source>
        <dbReference type="Proteomes" id="UP001060261"/>
    </source>
</evidence>
<evidence type="ECO:0000256" key="1">
    <source>
        <dbReference type="ARBA" id="ARBA00004651"/>
    </source>
</evidence>
<evidence type="ECO:0000259" key="8">
    <source>
        <dbReference type="PROSITE" id="PS50928"/>
    </source>
</evidence>
<keyword evidence="4 7" id="KW-0812">Transmembrane</keyword>
<dbReference type="SUPFAM" id="SSF161098">
    <property type="entry name" value="MetI-like"/>
    <property type="match status" value="1"/>
</dbReference>